<dbReference type="InterPro" id="IPR036866">
    <property type="entry name" value="RibonucZ/Hydroxyglut_hydro"/>
</dbReference>
<dbReference type="InterPro" id="IPR001279">
    <property type="entry name" value="Metallo-B-lactamas"/>
</dbReference>
<gene>
    <name evidence="6" type="primary">pqqB</name>
    <name evidence="8" type="ORF">F4695_001797</name>
</gene>
<dbReference type="NCBIfam" id="TIGR02108">
    <property type="entry name" value="PQQ_syn_pqqB"/>
    <property type="match status" value="1"/>
</dbReference>
<evidence type="ECO:0000313" key="9">
    <source>
        <dbReference type="Proteomes" id="UP000585437"/>
    </source>
</evidence>
<comment type="similarity">
    <text evidence="2 6">Belongs to the PqqB family.</text>
</comment>
<protein>
    <recommendedName>
        <fullName evidence="3 6">Coenzyme PQQ synthesis protein B</fullName>
    </recommendedName>
    <alternativeName>
        <fullName evidence="6">Pyrroloquinoline quinone biosynthesis protein B</fullName>
    </alternativeName>
</protein>
<evidence type="ECO:0000259" key="7">
    <source>
        <dbReference type="Pfam" id="PF12706"/>
    </source>
</evidence>
<dbReference type="SUPFAM" id="SSF56281">
    <property type="entry name" value="Metallo-hydrolase/oxidoreductase"/>
    <property type="match status" value="1"/>
</dbReference>
<dbReference type="PANTHER" id="PTHR42663">
    <property type="entry name" value="HYDROLASE C777.06C-RELATED-RELATED"/>
    <property type="match status" value="1"/>
</dbReference>
<feature type="domain" description="Metallo-beta-lactamase" evidence="7">
    <location>
        <begin position="59"/>
        <end position="278"/>
    </location>
</feature>
<dbReference type="HAMAP" id="MF_00653">
    <property type="entry name" value="PQQ_syn_PqqB"/>
    <property type="match status" value="1"/>
</dbReference>
<dbReference type="InterPro" id="IPR011842">
    <property type="entry name" value="PQQ_synth_PqqB"/>
</dbReference>
<dbReference type="AlphaFoldDB" id="A0A7X0JJ14"/>
<proteinExistence type="inferred from homology"/>
<keyword evidence="9" id="KW-1185">Reference proteome</keyword>
<evidence type="ECO:0000256" key="5">
    <source>
        <dbReference type="ARBA" id="ARBA00022905"/>
    </source>
</evidence>
<dbReference type="Proteomes" id="UP000585437">
    <property type="component" value="Unassembled WGS sequence"/>
</dbReference>
<dbReference type="UniPathway" id="UPA00539"/>
<comment type="pathway">
    <text evidence="1 6">Cofactor biosynthesis; pyrroloquinoline quinone biosynthesis.</text>
</comment>
<dbReference type="Gene3D" id="3.60.15.10">
    <property type="entry name" value="Ribonuclease Z/Hydroxyacylglutathione hydrolase-like"/>
    <property type="match status" value="1"/>
</dbReference>
<dbReference type="RefSeq" id="WP_184654437.1">
    <property type="nucleotide sequence ID" value="NZ_JACHBU010000003.1"/>
</dbReference>
<dbReference type="PANTHER" id="PTHR42663:SF7">
    <property type="entry name" value="COENZYME PQQ SYNTHESIS PROTEIN B"/>
    <property type="match status" value="1"/>
</dbReference>
<comment type="function">
    <text evidence="6">May be involved in the transport of PQQ or its precursor to the periplasm.</text>
</comment>
<evidence type="ECO:0000256" key="3">
    <source>
        <dbReference type="ARBA" id="ARBA00015084"/>
    </source>
</evidence>
<comment type="caution">
    <text evidence="8">The sequence shown here is derived from an EMBL/GenBank/DDBJ whole genome shotgun (WGS) entry which is preliminary data.</text>
</comment>
<sequence length="311" mass="33245">MKSTGPTTGLRFLVLGSAAGGGLPQWNCNCSNCAAARDPSSGLQPQTQSSLAVSIDGETWAIFNASPDIRQQIQQTPHLHPKALRHSPIQSVVITNADVDHIGGLLTIREKQAFSLFSTAAIGSVLDASPVFRVLDPDFVARKTIRLDEDFSPLDGLEARIFAVPGKVALFLEDGEPELGLEGEQTIGVEFVANGKRAYYIPGCATLPDWLCERISGADLVFFDGTVFTDDEMIRVGTGIKTGQRMGHMPITGDDAGGGGSLEALSKLGIGRMVYVHINNTNPIWRQGPERDAVTEAGFEVGHDGMEIELA</sequence>
<evidence type="ECO:0000256" key="2">
    <source>
        <dbReference type="ARBA" id="ARBA00008481"/>
    </source>
</evidence>
<evidence type="ECO:0000313" key="8">
    <source>
        <dbReference type="EMBL" id="MBB6508448.1"/>
    </source>
</evidence>
<accession>A0A7X0JJ14</accession>
<keyword evidence="5 6" id="KW-0884">PQQ biosynthesis</keyword>
<organism evidence="8 9">
    <name type="scientific">Rhizobium soli</name>
    <dbReference type="NCBI Taxonomy" id="424798"/>
    <lineage>
        <taxon>Bacteria</taxon>
        <taxon>Pseudomonadati</taxon>
        <taxon>Pseudomonadota</taxon>
        <taxon>Alphaproteobacteria</taxon>
        <taxon>Hyphomicrobiales</taxon>
        <taxon>Rhizobiaceae</taxon>
        <taxon>Rhizobium/Agrobacterium group</taxon>
        <taxon>Rhizobium</taxon>
    </lineage>
</organism>
<evidence type="ECO:0000256" key="4">
    <source>
        <dbReference type="ARBA" id="ARBA00022448"/>
    </source>
</evidence>
<evidence type="ECO:0000256" key="1">
    <source>
        <dbReference type="ARBA" id="ARBA00004886"/>
    </source>
</evidence>
<dbReference type="Pfam" id="PF12706">
    <property type="entry name" value="Lactamase_B_2"/>
    <property type="match status" value="1"/>
</dbReference>
<dbReference type="EMBL" id="JACHBU010000003">
    <property type="protein sequence ID" value="MBB6508448.1"/>
    <property type="molecule type" value="Genomic_DNA"/>
</dbReference>
<reference evidence="8 9" key="1">
    <citation type="submission" date="2020-08" db="EMBL/GenBank/DDBJ databases">
        <title>The Agave Microbiome: Exploring the role of microbial communities in plant adaptations to desert environments.</title>
        <authorList>
            <person name="Partida-Martinez L.P."/>
        </authorList>
    </citation>
    <scope>NUCLEOTIDE SEQUENCE [LARGE SCALE GENOMIC DNA]</scope>
    <source>
        <strain evidence="8 9">AS3.12</strain>
    </source>
</reference>
<name>A0A7X0JJ14_9HYPH</name>
<keyword evidence="4 6" id="KW-0813">Transport</keyword>
<evidence type="ECO:0000256" key="6">
    <source>
        <dbReference type="HAMAP-Rule" id="MF_00653"/>
    </source>
</evidence>
<dbReference type="GO" id="GO:0018189">
    <property type="term" value="P:pyrroloquinoline quinone biosynthetic process"/>
    <property type="evidence" value="ECO:0007669"/>
    <property type="project" value="UniProtKB-UniRule"/>
</dbReference>